<feature type="compositionally biased region" description="Low complexity" evidence="1">
    <location>
        <begin position="54"/>
        <end position="73"/>
    </location>
</feature>
<dbReference type="Gene3D" id="3.80.10.10">
    <property type="entry name" value="Ribonuclease Inhibitor"/>
    <property type="match status" value="2"/>
</dbReference>
<feature type="compositionally biased region" description="Basic and acidic residues" evidence="1">
    <location>
        <begin position="806"/>
        <end position="829"/>
    </location>
</feature>
<name>F4QDG3_CACFS</name>
<protein>
    <recommendedName>
        <fullName evidence="4">Leucine-rich repeat-containing protein</fullName>
    </recommendedName>
</protein>
<evidence type="ECO:0000313" key="2">
    <source>
        <dbReference type="EMBL" id="EGG14581.1"/>
    </source>
</evidence>
<evidence type="ECO:0000256" key="1">
    <source>
        <dbReference type="SAM" id="MobiDB-lite"/>
    </source>
</evidence>
<feature type="compositionally biased region" description="Low complexity" evidence="1">
    <location>
        <begin position="106"/>
        <end position="130"/>
    </location>
</feature>
<feature type="compositionally biased region" description="Low complexity" evidence="1">
    <location>
        <begin position="735"/>
        <end position="754"/>
    </location>
</feature>
<accession>F4QDG3</accession>
<feature type="compositionally biased region" description="Polar residues" evidence="1">
    <location>
        <begin position="870"/>
        <end position="880"/>
    </location>
</feature>
<dbReference type="GO" id="GO:0044877">
    <property type="term" value="F:protein-containing complex binding"/>
    <property type="evidence" value="ECO:0007669"/>
    <property type="project" value="EnsemblProtists"/>
</dbReference>
<feature type="compositionally biased region" description="Low complexity" evidence="1">
    <location>
        <begin position="155"/>
        <end position="181"/>
    </location>
</feature>
<dbReference type="OrthoDB" id="18598at2759"/>
<evidence type="ECO:0008006" key="4">
    <source>
        <dbReference type="Google" id="ProtNLM"/>
    </source>
</evidence>
<dbReference type="GeneID" id="14865488"/>
<dbReference type="RefSeq" id="XP_004366101.1">
    <property type="nucleotide sequence ID" value="XM_004366044.1"/>
</dbReference>
<feature type="compositionally biased region" description="Low complexity" evidence="1">
    <location>
        <begin position="786"/>
        <end position="805"/>
    </location>
</feature>
<sequence length="880" mass="96727">MSSSPQNNNNNHTNGKTSPSFIKNNNSSCGTSPINPPIGLQSFLVQQKNPLITSTTTTTTTTTTTHKTQSLTTPPASPHHLHPYSPYYQQSTAPPPILGQPPPVPLQQSKSQPFSASPSPASPSNSRSLPNIPQTGSPSYPPPSTKKRGSQQPLFNISPRSNSSTSISSSSASTTSAFNSPCTSQPTTPKGNTNNIQTPATNSTYSTSGSNSYKVTTTAYNIRNQYLKQASMSELSGGEKRFVFELEGREPDFVLWVKKTNKKDVIQDRLFVLTAYRVYSIKRTKMGKKQVQRQGHLYDLVEIKTDDIDHVILKFTTFTIDITGTGTGITIPKILMNAFHKISFTFSLEASPSLIILPVERATPEIDHIEPGFGHGFVEVYKAQCNYYGTLENADLIQFLEDTVINGSRVFCLDDFSGIDKQSENALAMIPVMAALRHNTFFDTFICHNKSRKELPALLADVLHHNKTIVRADLSGMEAEDGWVQLGDAIRDNQSNELKKAGMTAIIQALEENTTLKCIDLSNNIKTGSKAEAVIDHLARVVSKHASLERLTLAGKDSRGFYLGKEIQPLVKAMNEDCRLVELDISGNSMGDDLCRELFESLKKNVSVRILNIDNNCIGLAGFQAMKRCFTTNRTLVDIPVPTRDITKLLGSSKDKKQTNDRIGEILNDVSTCLANNKNGVAYQDVPSSTKTTISVSSSTPSFRATTYTSNLSTSMSNLGGNDPYQSPPPPPPQQQSSYGYQSSGSSASGGSFYQPPPPPPLVVNPPPPLTAPSYHQPPPPAAAIQSYDSYDNNNTYQDNNTYENNHYDDHNQQHYDDTQQHYDQEHTETTAVDGGDYNYDHNNGAGGDYSYDQQQQNGASENTYDENNYDQSEYQSEYQ</sequence>
<feature type="compositionally biased region" description="Low complexity" evidence="1">
    <location>
        <begin position="201"/>
        <end position="211"/>
    </location>
</feature>
<dbReference type="GO" id="GO:0051489">
    <property type="term" value="P:regulation of filopodium assembly"/>
    <property type="evidence" value="ECO:0007669"/>
    <property type="project" value="EnsemblProtists"/>
</dbReference>
<dbReference type="InterPro" id="IPR032675">
    <property type="entry name" value="LRR_dom_sf"/>
</dbReference>
<dbReference type="GO" id="GO:0016477">
    <property type="term" value="P:cell migration"/>
    <property type="evidence" value="ECO:0007669"/>
    <property type="project" value="TreeGrafter"/>
</dbReference>
<dbReference type="AlphaFoldDB" id="F4QDG3"/>
<dbReference type="GO" id="GO:0070685">
    <property type="term" value="C:macropinocytic cup"/>
    <property type="evidence" value="ECO:0007669"/>
    <property type="project" value="EnsemblProtists"/>
</dbReference>
<feature type="compositionally biased region" description="Polar residues" evidence="1">
    <location>
        <begin position="852"/>
        <end position="863"/>
    </location>
</feature>
<dbReference type="InterPro" id="IPR051279">
    <property type="entry name" value="PP1-Reg/Actin-Interact_Protein"/>
</dbReference>
<feature type="region of interest" description="Disordered" evidence="1">
    <location>
        <begin position="1"/>
        <end position="42"/>
    </location>
</feature>
<dbReference type="Proteomes" id="UP000007797">
    <property type="component" value="Unassembled WGS sequence"/>
</dbReference>
<reference evidence="3" key="1">
    <citation type="journal article" date="2011" name="Genome Res.">
        <title>Phylogeny-wide analysis of social amoeba genomes highlights ancient origins for complex intercellular communication.</title>
        <authorList>
            <person name="Heidel A.J."/>
            <person name="Lawal H.M."/>
            <person name="Felder M."/>
            <person name="Schilde C."/>
            <person name="Helps N.R."/>
            <person name="Tunggal B."/>
            <person name="Rivero F."/>
            <person name="John U."/>
            <person name="Schleicher M."/>
            <person name="Eichinger L."/>
            <person name="Platzer M."/>
            <person name="Noegel A.A."/>
            <person name="Schaap P."/>
            <person name="Gloeckner G."/>
        </authorList>
    </citation>
    <scope>NUCLEOTIDE SEQUENCE [LARGE SCALE GENOMIC DNA]</scope>
    <source>
        <strain evidence="3">SH3</strain>
    </source>
</reference>
<feature type="compositionally biased region" description="Pro residues" evidence="1">
    <location>
        <begin position="93"/>
        <end position="105"/>
    </location>
</feature>
<feature type="compositionally biased region" description="Pro residues" evidence="1">
    <location>
        <begin position="755"/>
        <end position="782"/>
    </location>
</feature>
<feature type="region of interest" description="Disordered" evidence="1">
    <location>
        <begin position="54"/>
        <end position="211"/>
    </location>
</feature>
<dbReference type="STRING" id="1054147.F4QDG3"/>
<dbReference type="PANTHER" id="PTHR24112:SF34">
    <property type="entry name" value="LEUCINE-RICH REPEAT-CONTAINING PROTEIN"/>
    <property type="match status" value="1"/>
</dbReference>
<dbReference type="SMART" id="SM00368">
    <property type="entry name" value="LRR_RI"/>
    <property type="match status" value="2"/>
</dbReference>
<feature type="compositionally biased region" description="Low complexity" evidence="1">
    <location>
        <begin position="688"/>
        <end position="702"/>
    </location>
</feature>
<dbReference type="PANTHER" id="PTHR24112">
    <property type="entry name" value="LEUCINE-RICH REPEAT, ISOFORM F-RELATED"/>
    <property type="match status" value="1"/>
</dbReference>
<feature type="compositionally biased region" description="Polar residues" evidence="1">
    <location>
        <begin position="182"/>
        <end position="200"/>
    </location>
</feature>
<dbReference type="SUPFAM" id="SSF81995">
    <property type="entry name" value="beta-sandwich domain of Sec23/24"/>
    <property type="match status" value="1"/>
</dbReference>
<dbReference type="GO" id="GO:0005547">
    <property type="term" value="F:phosphatidylinositol-3,4,5-trisphosphate binding"/>
    <property type="evidence" value="ECO:0007669"/>
    <property type="project" value="EnsemblProtists"/>
</dbReference>
<dbReference type="KEGG" id="dfa:DFA_12358"/>
<dbReference type="SUPFAM" id="SSF52047">
    <property type="entry name" value="RNI-like"/>
    <property type="match status" value="1"/>
</dbReference>
<dbReference type="GO" id="GO:0030027">
    <property type="term" value="C:lamellipodium"/>
    <property type="evidence" value="ECO:0007669"/>
    <property type="project" value="TreeGrafter"/>
</dbReference>
<gene>
    <name evidence="2" type="ORF">DFA_12358</name>
</gene>
<proteinExistence type="predicted"/>
<feature type="compositionally biased region" description="Polar residues" evidence="1">
    <location>
        <begin position="703"/>
        <end position="720"/>
    </location>
</feature>
<dbReference type="EMBL" id="GL883029">
    <property type="protein sequence ID" value="EGG14581.1"/>
    <property type="molecule type" value="Genomic_DNA"/>
</dbReference>
<dbReference type="GO" id="GO:0034315">
    <property type="term" value="P:regulation of Arp2/3 complex-mediated actin nucleation"/>
    <property type="evidence" value="ECO:0007669"/>
    <property type="project" value="TreeGrafter"/>
</dbReference>
<organism evidence="2 3">
    <name type="scientific">Cavenderia fasciculata</name>
    <name type="common">Slime mold</name>
    <name type="synonym">Dictyostelium fasciculatum</name>
    <dbReference type="NCBI Taxonomy" id="261658"/>
    <lineage>
        <taxon>Eukaryota</taxon>
        <taxon>Amoebozoa</taxon>
        <taxon>Evosea</taxon>
        <taxon>Eumycetozoa</taxon>
        <taxon>Dictyostelia</taxon>
        <taxon>Acytosteliales</taxon>
        <taxon>Cavenderiaceae</taxon>
        <taxon>Cavenderia</taxon>
    </lineage>
</organism>
<dbReference type="GO" id="GO:1905301">
    <property type="term" value="P:regulation of macropinocytosis"/>
    <property type="evidence" value="ECO:0007669"/>
    <property type="project" value="EnsemblProtists"/>
</dbReference>
<evidence type="ECO:0000313" key="3">
    <source>
        <dbReference type="Proteomes" id="UP000007797"/>
    </source>
</evidence>
<feature type="compositionally biased region" description="Polar residues" evidence="1">
    <location>
        <begin position="1"/>
        <end position="33"/>
    </location>
</feature>
<dbReference type="GO" id="GO:0001891">
    <property type="term" value="C:phagocytic cup"/>
    <property type="evidence" value="ECO:0007669"/>
    <property type="project" value="EnsemblProtists"/>
</dbReference>
<keyword evidence="3" id="KW-1185">Reference proteome</keyword>
<feature type="region of interest" description="Disordered" evidence="1">
    <location>
        <begin position="682"/>
        <end position="880"/>
    </location>
</feature>